<feature type="domain" description="O-acyltransferase WSD1 C-terminal" evidence="1">
    <location>
        <begin position="280"/>
        <end position="409"/>
    </location>
</feature>
<evidence type="ECO:0000313" key="3">
    <source>
        <dbReference type="Proteomes" id="UP000467249"/>
    </source>
</evidence>
<gene>
    <name evidence="2" type="ORF">MANY_26630</name>
</gene>
<proteinExistence type="predicted"/>
<dbReference type="Pfam" id="PF06974">
    <property type="entry name" value="WS_DGAT_C"/>
    <property type="match status" value="1"/>
</dbReference>
<reference evidence="2 3" key="1">
    <citation type="journal article" date="2019" name="Emerg. Microbes Infect.">
        <title>Comprehensive subspecies identification of 175 nontuberculous mycobacteria species based on 7547 genomic profiles.</title>
        <authorList>
            <person name="Matsumoto Y."/>
            <person name="Kinjo T."/>
            <person name="Motooka D."/>
            <person name="Nabeya D."/>
            <person name="Jung N."/>
            <person name="Uechi K."/>
            <person name="Horii T."/>
            <person name="Iida T."/>
            <person name="Fujita J."/>
            <person name="Nakamura S."/>
        </authorList>
    </citation>
    <scope>NUCLEOTIDE SEQUENCE [LARGE SCALE GENOMIC DNA]</scope>
    <source>
        <strain evidence="2 3">JCM 30275</strain>
    </source>
</reference>
<keyword evidence="3" id="KW-1185">Reference proteome</keyword>
<organism evidence="2 3">
    <name type="scientific">Mycolicibacterium anyangense</name>
    <dbReference type="NCBI Taxonomy" id="1431246"/>
    <lineage>
        <taxon>Bacteria</taxon>
        <taxon>Bacillati</taxon>
        <taxon>Actinomycetota</taxon>
        <taxon>Actinomycetes</taxon>
        <taxon>Mycobacteriales</taxon>
        <taxon>Mycobacteriaceae</taxon>
        <taxon>Mycolicibacterium</taxon>
    </lineage>
</organism>
<protein>
    <submittedName>
        <fullName evidence="2">DUF1298 domain-containing protein</fullName>
    </submittedName>
</protein>
<dbReference type="InterPro" id="IPR009721">
    <property type="entry name" value="O-acyltransferase_WSD1_C"/>
</dbReference>
<evidence type="ECO:0000259" key="1">
    <source>
        <dbReference type="Pfam" id="PF06974"/>
    </source>
</evidence>
<accession>A0A6N4W5T9</accession>
<dbReference type="EMBL" id="AP022620">
    <property type="protein sequence ID" value="BBZ77326.1"/>
    <property type="molecule type" value="Genomic_DNA"/>
</dbReference>
<sequence>MAAVDAQMFWMSAVNPSDQNVVYAFNGALQDPDTAVAELMHRAQECDELRMRVVEAGRWRYPRWQRGQVGADQFVLHRGGPVQWQDCLDTAAGLRYHQLDLHRMTWRAQVFPHVLGIPGCSGAGSVVMLQLGHSFADGTRGTALAGALLGRRQPVAVPVGARHGFLPARGVAAAWAHRRLVRDTEASLVPPPAPGCPLLSINRRPGATSVVRTLVLHRDDLTPTVTIGALVAISEALAGYLTARGEDTSELGAEVTMAGVQEPGAHNNFRNVGIRLHPDAERAERAQLIAAELAAQRRRGEHPAMRASAAAFAATPAALLRWGVGQFDPNVRAHTVTGNTVVSSVNRGPADLTLGGLPVLFAAGFSALSPMMSLTHGVHGLGDTVTLSVHADPGNLDVEDYIDRVRMAFGR</sequence>
<evidence type="ECO:0000313" key="2">
    <source>
        <dbReference type="EMBL" id="BBZ77326.1"/>
    </source>
</evidence>
<dbReference type="Proteomes" id="UP000467249">
    <property type="component" value="Chromosome"/>
</dbReference>
<dbReference type="KEGG" id="many:MANY_26630"/>
<name>A0A6N4W5T9_9MYCO</name>
<dbReference type="AlphaFoldDB" id="A0A6N4W5T9"/>